<dbReference type="RefSeq" id="WP_312032330.1">
    <property type="nucleotide sequence ID" value="NZ_CP051151.1"/>
</dbReference>
<dbReference type="KEGG" id="tbk:HF295_02790"/>
<proteinExistence type="predicted"/>
<reference evidence="1 2" key="1">
    <citation type="submission" date="2020-04" db="EMBL/GenBank/DDBJ databases">
        <authorList>
            <person name="Zheng R.K."/>
            <person name="Sun C.M."/>
        </authorList>
    </citation>
    <scope>NUCLEOTIDE SEQUENCE [LARGE SCALE GENOMIC DNA]</scope>
    <source>
        <strain evidence="2">zrk29</strain>
    </source>
</reference>
<dbReference type="Proteomes" id="UP000512167">
    <property type="component" value="Chromosome"/>
</dbReference>
<evidence type="ECO:0000313" key="1">
    <source>
        <dbReference type="EMBL" id="QLY39842.1"/>
    </source>
</evidence>
<organism evidence="1 2">
    <name type="scientific">Hujiaoplasma nucleasis</name>
    <dbReference type="NCBI Taxonomy" id="2725268"/>
    <lineage>
        <taxon>Bacteria</taxon>
        <taxon>Bacillati</taxon>
        <taxon>Mycoplasmatota</taxon>
        <taxon>Mollicutes</taxon>
        <taxon>Candidatus Izemoplasmatales</taxon>
        <taxon>Hujiaoplasmataceae</taxon>
        <taxon>Hujiaoplasma</taxon>
    </lineage>
</organism>
<protein>
    <submittedName>
        <fullName evidence="1">Uncharacterized protein</fullName>
    </submittedName>
</protein>
<sequence length="144" mass="17329">MQKEIKLKDFIERFKQGDFESKDVHTQIEAGWYDWFCKDESLSNKTKRMGNIFKQLKDGGKVNLETMYVWFKNNCPLAGPLYDDFRIADIKTGDTLFTITINCFREEKRYTVYGRKNDFLDPFFETDKSRELVNWFNERWSDNV</sequence>
<keyword evidence="2" id="KW-1185">Reference proteome</keyword>
<dbReference type="AlphaFoldDB" id="A0A7L6N304"/>
<gene>
    <name evidence="1" type="ORF">HF295_02790</name>
</gene>
<dbReference type="EMBL" id="CP051151">
    <property type="protein sequence ID" value="QLY39842.1"/>
    <property type="molecule type" value="Genomic_DNA"/>
</dbReference>
<accession>A0A7L6N304</accession>
<name>A0A7L6N304_9MOLU</name>
<evidence type="ECO:0000313" key="2">
    <source>
        <dbReference type="Proteomes" id="UP000512167"/>
    </source>
</evidence>